<protein>
    <submittedName>
        <fullName evidence="1">Uncharacterized protein</fullName>
    </submittedName>
</protein>
<proteinExistence type="predicted"/>
<dbReference type="Proteomes" id="UP001517376">
    <property type="component" value="Unassembled WGS sequence"/>
</dbReference>
<evidence type="ECO:0000313" key="2">
    <source>
        <dbReference type="Proteomes" id="UP001517376"/>
    </source>
</evidence>
<sequence length="60" mass="6746">MCYGNLDPKLAMRDIEARVKHLSSEQDRTKQAAPGARQTGLLARLRDAAFGLLRKDRVHV</sequence>
<dbReference type="EMBL" id="JAAATW010000003">
    <property type="protein sequence ID" value="NBE08984.1"/>
    <property type="molecule type" value="Genomic_DNA"/>
</dbReference>
<keyword evidence="2" id="KW-1185">Reference proteome</keyword>
<reference evidence="2" key="1">
    <citation type="submission" date="2020-01" db="EMBL/GenBank/DDBJ databases">
        <title>Sphingomonas sp. strain CSW-10.</title>
        <authorList>
            <person name="Chen W.-M."/>
        </authorList>
    </citation>
    <scope>NUCLEOTIDE SEQUENCE [LARGE SCALE GENOMIC DNA]</scope>
    <source>
        <strain evidence="2">CCP-1</strain>
    </source>
</reference>
<name>A0ABW9YA06_9RHOB</name>
<organism evidence="1 2">
    <name type="scientific">Paragemmobacter ruber</name>
    <dbReference type="NCBI Taxonomy" id="1985673"/>
    <lineage>
        <taxon>Bacteria</taxon>
        <taxon>Pseudomonadati</taxon>
        <taxon>Pseudomonadota</taxon>
        <taxon>Alphaproteobacteria</taxon>
        <taxon>Rhodobacterales</taxon>
        <taxon>Paracoccaceae</taxon>
        <taxon>Paragemmobacter</taxon>
    </lineage>
</organism>
<evidence type="ECO:0000313" key="1">
    <source>
        <dbReference type="EMBL" id="NBE08984.1"/>
    </source>
</evidence>
<gene>
    <name evidence="1" type="ORF">GU920_15690</name>
</gene>
<dbReference type="RefSeq" id="WP_161768005.1">
    <property type="nucleotide sequence ID" value="NZ_JAAATW010000003.1"/>
</dbReference>
<accession>A0ABW9YA06</accession>
<comment type="caution">
    <text evidence="1">The sequence shown here is derived from an EMBL/GenBank/DDBJ whole genome shotgun (WGS) entry which is preliminary data.</text>
</comment>